<dbReference type="SMART" id="SM00214">
    <property type="entry name" value="VWC"/>
    <property type="match status" value="30"/>
</dbReference>
<dbReference type="InterPro" id="IPR002227">
    <property type="entry name" value="Tyrosinase_Cu-bd"/>
</dbReference>
<dbReference type="InterPro" id="IPR001846">
    <property type="entry name" value="VWF_type-D"/>
</dbReference>
<feature type="region of interest" description="Disordered" evidence="10">
    <location>
        <begin position="292"/>
        <end position="315"/>
    </location>
</feature>
<feature type="domain" description="BPTI/Kunitz inhibitor" evidence="14">
    <location>
        <begin position="448"/>
        <end position="503"/>
    </location>
</feature>
<dbReference type="SUPFAM" id="SSF49899">
    <property type="entry name" value="Concanavalin A-like lectins/glucanases"/>
    <property type="match status" value="1"/>
</dbReference>
<feature type="domain" description="VWFC" evidence="13">
    <location>
        <begin position="2031"/>
        <end position="2090"/>
    </location>
</feature>
<dbReference type="PROSITE" id="PS01208">
    <property type="entry name" value="VWFC_1"/>
    <property type="match status" value="11"/>
</dbReference>
<evidence type="ECO:0000256" key="6">
    <source>
        <dbReference type="ARBA" id="ARBA00022737"/>
    </source>
</evidence>
<dbReference type="SUPFAM" id="SSF57603">
    <property type="entry name" value="FnI-like domain"/>
    <property type="match status" value="27"/>
</dbReference>
<dbReference type="EMBL" id="JANPWB010000008">
    <property type="protein sequence ID" value="KAJ1162506.1"/>
    <property type="molecule type" value="Genomic_DNA"/>
</dbReference>
<comment type="caution">
    <text evidence="9">Lacks conserved residue(s) required for the propagation of feature annotation.</text>
</comment>
<feature type="domain" description="VWFC" evidence="13">
    <location>
        <begin position="2384"/>
        <end position="2443"/>
    </location>
</feature>
<dbReference type="SUPFAM" id="SSF57196">
    <property type="entry name" value="EGF/Laminin"/>
    <property type="match status" value="1"/>
</dbReference>
<evidence type="ECO:0000256" key="9">
    <source>
        <dbReference type="PROSITE-ProRule" id="PRU00076"/>
    </source>
</evidence>
<dbReference type="GO" id="GO:0004867">
    <property type="term" value="F:serine-type endopeptidase inhibitor activity"/>
    <property type="evidence" value="ECO:0007669"/>
    <property type="project" value="InterPro"/>
</dbReference>
<evidence type="ECO:0000256" key="2">
    <source>
        <dbReference type="ARBA" id="ARBA00004613"/>
    </source>
</evidence>
<keyword evidence="5 11" id="KW-0732">Signal</keyword>
<dbReference type="Pfam" id="PF00093">
    <property type="entry name" value="VWC"/>
    <property type="match status" value="9"/>
</dbReference>
<dbReference type="Pfam" id="PF00264">
    <property type="entry name" value="Tyrosinase"/>
    <property type="match status" value="1"/>
</dbReference>
<evidence type="ECO:0000256" key="10">
    <source>
        <dbReference type="SAM" id="MobiDB-lite"/>
    </source>
</evidence>
<feature type="domain" description="VWFC" evidence="13">
    <location>
        <begin position="1914"/>
        <end position="1973"/>
    </location>
</feature>
<sequence length="3280" mass="364752">MCLGLALWVQALGLLCAHPALAQPGDPEAHLNMHYFDDNVIDLLEALNVTRSVKGVSKVEGPEPGVPAWKFRQRVPHLTLPWDYSVYLLSAMQGALGFHFVAKQARGTESALISFLSPAALQRDGHPLIQLFSSTRTNQLRLEYRSAPGMQPASMLFPGGSPFTEMQWTRVALNLEAHKVTLFVDCEESIVMKKDGEEEILSLILPLDLEITFASAPGNKSSKFVGYWQTAEISPSGFLHRPWHCENRADSLPLPYTMPEERYMDHLDHTPSKQEAPQPLEPLVLADIRNYQQQQSEPAASPGTRRVLPRGTSQEERLRSLEEALEGMSAMLDMVKGQNADLMARVTYLETCECRRPKCSWEGREHEEGDTWDKDGCHLCTCIKGEVKCSLRRDQFHCQDPCTSSPCLNGGQCQPVRPDTRQHPTGFMCQCPLRFTGLLCEKPRLQTCSMPQDDGQCTDGPSRQPKQHWFYSAKHRRCIEFLYTGCGGNANNFPSQEECQSRCEVGACCYRTPTVSRVLIGYDHEGYDRYGYNSSGVDRNQRNRVVFNPVRSGPALFGPNGQIFSGLNDGREFDKYGFDQQGYDRDGFHKETGFNFTGYNRKGEHDGRMEFSSEGYDRNGYNRAGFNCGGLGADGFSYLEFCAGFTYQCESLSLSQCQAMDGRVSGREVVSFSPGKKCEETACREQCGCSYVGRTYRFGESFEYGCEVCLCSYTGAVECNCRQVSQRKEIRDMTAEERNIYQKAIRDLYAKEDMWEEFARLKAEYCPQANGRLTFLPWHRYFLRLMERELQKVSSCDIAIPYFEWTVDSGSLETSVVWQANFFGGDGDSRSSCVLHHPFLLEKNWEPCLRRRFNTSIVLPDVINIQLILAEESFQEFSFHVEMLSGLFHLWVGGHMASLFSAYDPIFLSHYAFIDKLWTLWQEKSSDGLPRYPSDARYIKMKPFDVAPDDILLAQQQLCIRYISITLGAPCNYTVIPKHHELEGQVFESDYGPFDLHGYNMMGYDRRGFDQQGWNQYGYGRNGFDRDGFDVDGFDISGYNRYGFNRSQVTPFGMRKDGTLLPEVRAEVIDPLFKKGYNTYGYDRSGMDRNGFDVFGFNLEGYDRDQCNYFFHGPHYLRFYFFIQQQVYVLGKDVLTNIKRICPPISPLPSWWLQHSWVTQEVLVTLQVVRQLEERWTSQHMFDSHYIPNISSVRENNLWLPVTPDLRLCFEAHFFSGCPLGTTPVSCPDLCQDEQCVGHPSAECRVQMCGSCFAEWYDQVTGNSVLCHGCIYEGQTYQNGDSFSTNTCTTCVCLNGVISCKQKECPPVMCESPVESTTDKCCPRCVEGCADGHQEGETWKPEPCNTCTCLSGQVQCVTKTCAPSSCEHPIIPRGKCCPECAGCVYNGHRLRNGQSYQEDRCTKCTCRSGTVLCERAGCPELSCLDQYTPPGECCPICRPGCEYEGEHYQDGDYFLARTNPCTNCSCLNNLVRCTPVHCQPSRCANPIQRPGHCCFMCPACELDGHHLEHGHTAITIDGCRRCICQGGALECTDIQQCSQQCTHGVKPRPGSCCPDCSLCDYHGQIVPNGMFRSTVNVCEENCRCQDGNVVCQKTSCKELNCSLVENVPGECCPRCHGCLDGTSLHQFGEEWTHAEDPCTICTCWEGSAFCRKKDCAEQCSFPERPKASTCCPVCDGCFYHGREYQNKQTFTDSKDPCSLCTCDRGSVFCNLVTCPQVYCRNPTRRTGECCPRCEECEYESQVYADGAVFISPRDPCLNCRCLAGEVSCDRMDHSCSPPQCSHPGKINGQCCSSCEYCDYKGTLYVNGQTFSPPGSGPCLQCTCLGGNVRCQEESCPPPACARPVRDPQHCCPICKVCVLDGTEFDEGVAWEPDGEPCSTCTCVNGDTVCGATQCPPIACLHPSQTNGDCCPTCNKCTYNQRIYSDGQEFIDPDEPCQNCKCQDGTVQCSHTVCPPVTCSRPERRAGQCCPKCPDCTFELRVFLDGEQFANPLNTCQECRCSNGRVTCEDRKCLGALCSYPLPGTCCQNNCNGCSFAGKEYPNGADFPHPTDKCKQCHCINGNVQCLYRRCPPMPCAEPFKVPGECCPQCPVPPAECHYVGLSYKHMQRFYDPSDKCRDCICNNGTITCQRKPCASIQCTHPLQQDCCRSCEGCLLHGRELANGEQFSDPSDPCSKCVCWEGSVSCEPRTCPILECPFPVKGHCCKACEGCEYLGEEYLNGQEFTNPQDQCSRCACLNGFVHCNKKPCYKPGCTHPITLPNKCCPVCEGCFYNDVAISNGQSFPDPAEKLCSQCTCRAGSVQCVRKLCSPAPCQHPVMGPCDCPLCQGCYFEGTDYVDGDIFPSPKGGCEQCRCQRGEVACGPKTCSKAPCLHPTLDPCRCPVCSDCSFHGRDCRNGERFPDPDDRCRYCTCLNGDVTCTPLTCPPVSCRHPTTPPGECCPVCTGRCDYNGQLYENGEVFLSPVDKCAKCTCLSEVVTCLRNPCAQQCTHAVPSSFCCPTCDSCFFQGQEYANRQTFTSPSDACQRCSCLSGNVLCTTLVCPQTTCASPITKPGQCCPECQVCLFQGKEYAEGSHVYLAPDACEKCSCLQGKIVCNPVLCDVPCTHPSRVPGKCCPICVDCLFEGLLYNSGSAFDPDPCRQCSCQAGNVYCEHTPCPPLACMHQVTDPGICCPRCRGCVYNGREYRDGTSWLSPTTPCMSCMCVDGVTTCSETRCIGSCANPIQVPGECCPLCADCVYNNHVYSPGESFQLSDDPCEICTCELMPDGQQYRHCNRKQCPSLVDCPKSHIQPPGPGHCCPTCAQALSNCTATMVGNEVHATDDPCYMCQCKDLTWVCIHQGCPLLSCPRVEQFMPRGSCCPVCNECVVEAENRRVSDGESWTDSVDDCITCTCQLGHIECHIQECLPTVCKDGLVKVRGPGRCCYECQDPKISCSYRGQMYQSNEHWEVDECTTCTCVSGEVHCQSERCPQVSCASDETPALIPGMCCPHCIPRPATCIAFGDPHYRTFDGKMFHFQGSCTYVLAEDCEGGDFSIHVTNDDRGRKGVSWTKEVTVLIGDVVVQLLQDWIVVVDYQTVDLPFLKEPYIYIERKTNTILLNTNIGLKVLWNGKSHLEVSVPGTYKAHMCGLCGNFNNYPQDDMRIRSGQIVLSEASFGNSWKVQSDNYTTSQCSDGHDVEPCKEAGYRARKEANAKCKVLKSKVFERCHAVVPPEMFFASCVYDLCACGSNADECLCDALEAYASECRESGVILQWRSPSLCVLRSSLETPGFSVERAAGTALI</sequence>
<reference evidence="16" key="1">
    <citation type="journal article" date="2022" name="bioRxiv">
        <title>Sequencing and chromosome-scale assembly of the giantPleurodeles waltlgenome.</title>
        <authorList>
            <person name="Brown T."/>
            <person name="Elewa A."/>
            <person name="Iarovenko S."/>
            <person name="Subramanian E."/>
            <person name="Araus A.J."/>
            <person name="Petzold A."/>
            <person name="Susuki M."/>
            <person name="Suzuki K.-i.T."/>
            <person name="Hayashi T."/>
            <person name="Toyoda A."/>
            <person name="Oliveira C."/>
            <person name="Osipova E."/>
            <person name="Leigh N.D."/>
            <person name="Simon A."/>
            <person name="Yun M.H."/>
        </authorList>
    </citation>
    <scope>NUCLEOTIDE SEQUENCE</scope>
    <source>
        <strain evidence="16">20211129_DDA</strain>
        <tissue evidence="16">Liver</tissue>
    </source>
</reference>
<evidence type="ECO:0000256" key="5">
    <source>
        <dbReference type="ARBA" id="ARBA00022729"/>
    </source>
</evidence>
<dbReference type="PROSITE" id="PS50279">
    <property type="entry name" value="BPTI_KUNITZ_2"/>
    <property type="match status" value="1"/>
</dbReference>
<keyword evidence="8 9" id="KW-1015">Disulfide bond</keyword>
<dbReference type="SUPFAM" id="SSF48056">
    <property type="entry name" value="Di-copper centre-containing domain"/>
    <property type="match status" value="1"/>
</dbReference>
<dbReference type="PANTHER" id="PTHR46698">
    <property type="entry name" value="CROSSVEINLESS 2"/>
    <property type="match status" value="1"/>
</dbReference>
<evidence type="ECO:0000259" key="15">
    <source>
        <dbReference type="PROSITE" id="PS51233"/>
    </source>
</evidence>
<dbReference type="Pfam" id="PF00094">
    <property type="entry name" value="VWD"/>
    <property type="match status" value="1"/>
</dbReference>
<dbReference type="PROSITE" id="PS51233">
    <property type="entry name" value="VWFD"/>
    <property type="match status" value="1"/>
</dbReference>
<evidence type="ECO:0000313" key="17">
    <source>
        <dbReference type="Proteomes" id="UP001066276"/>
    </source>
</evidence>
<feature type="domain" description="VWFC" evidence="13">
    <location>
        <begin position="1439"/>
        <end position="1498"/>
    </location>
</feature>
<comment type="similarity">
    <text evidence="3">Belongs to the tyrosinase family.</text>
</comment>
<dbReference type="GO" id="GO:0033162">
    <property type="term" value="C:melanosome membrane"/>
    <property type="evidence" value="ECO:0007669"/>
    <property type="project" value="UniProtKB-SubCell"/>
</dbReference>
<keyword evidence="7" id="KW-0470">Melanin biosynthesis</keyword>
<comment type="subcellular location">
    <subcellularLocation>
        <location evidence="1">Melanosome membrane</location>
        <topology evidence="1">Single-pass type I membrane protein</topology>
    </subcellularLocation>
    <subcellularLocation>
        <location evidence="2">Secreted</location>
    </subcellularLocation>
</comment>
<dbReference type="InterPro" id="IPR036880">
    <property type="entry name" value="Kunitz_BPTI_sf"/>
</dbReference>
<feature type="domain" description="VWFC" evidence="13">
    <location>
        <begin position="1795"/>
        <end position="1855"/>
    </location>
</feature>
<dbReference type="GO" id="GO:0042438">
    <property type="term" value="P:melanin biosynthetic process"/>
    <property type="evidence" value="ECO:0007669"/>
    <property type="project" value="UniProtKB-KW"/>
</dbReference>
<name>A0AAV7SEZ7_PLEWA</name>
<keyword evidence="9" id="KW-0245">EGF-like domain</keyword>
<dbReference type="PROSITE" id="PS50026">
    <property type="entry name" value="EGF_3"/>
    <property type="match status" value="1"/>
</dbReference>
<evidence type="ECO:0000256" key="7">
    <source>
        <dbReference type="ARBA" id="ARBA00023101"/>
    </source>
</evidence>
<dbReference type="InterPro" id="IPR048287">
    <property type="entry name" value="TSPN-like_N"/>
</dbReference>
<evidence type="ECO:0000259" key="14">
    <source>
        <dbReference type="PROSITE" id="PS50279"/>
    </source>
</evidence>
<feature type="disulfide bond" evidence="9">
    <location>
        <begin position="431"/>
        <end position="440"/>
    </location>
</feature>
<evidence type="ECO:0000256" key="4">
    <source>
        <dbReference type="ARBA" id="ARBA00022525"/>
    </source>
</evidence>
<dbReference type="SMART" id="SM00131">
    <property type="entry name" value="KU"/>
    <property type="match status" value="1"/>
</dbReference>
<feature type="domain" description="VWFC" evidence="13">
    <location>
        <begin position="1498"/>
        <end position="1557"/>
    </location>
</feature>
<dbReference type="InterPro" id="IPR008922">
    <property type="entry name" value="Di-copper_centre_dom_sf"/>
</dbReference>
<dbReference type="InterPro" id="IPR013320">
    <property type="entry name" value="ConA-like_dom_sf"/>
</dbReference>
<feature type="signal peptide" evidence="11">
    <location>
        <begin position="1"/>
        <end position="22"/>
    </location>
</feature>
<feature type="domain" description="VWFC" evidence="13">
    <location>
        <begin position="2798"/>
        <end position="2862"/>
    </location>
</feature>
<dbReference type="Gene3D" id="1.10.1280.10">
    <property type="entry name" value="Di-copper center containing domain from catechol oxidase"/>
    <property type="match status" value="1"/>
</dbReference>
<feature type="domain" description="VWFC" evidence="13">
    <location>
        <begin position="1323"/>
        <end position="1381"/>
    </location>
</feature>
<keyword evidence="6" id="KW-0677">Repeat</keyword>
<dbReference type="PRINTS" id="PR00092">
    <property type="entry name" value="TYROSINASE"/>
</dbReference>
<feature type="domain" description="VWFC" evidence="13">
    <location>
        <begin position="2620"/>
        <end position="2675"/>
    </location>
</feature>
<organism evidence="16 17">
    <name type="scientific">Pleurodeles waltl</name>
    <name type="common">Iberian ribbed newt</name>
    <dbReference type="NCBI Taxonomy" id="8319"/>
    <lineage>
        <taxon>Eukaryota</taxon>
        <taxon>Metazoa</taxon>
        <taxon>Chordata</taxon>
        <taxon>Craniata</taxon>
        <taxon>Vertebrata</taxon>
        <taxon>Euteleostomi</taxon>
        <taxon>Amphibia</taxon>
        <taxon>Batrachia</taxon>
        <taxon>Caudata</taxon>
        <taxon>Salamandroidea</taxon>
        <taxon>Salamandridae</taxon>
        <taxon>Pleurodelinae</taxon>
        <taxon>Pleurodeles</taxon>
    </lineage>
</organism>
<dbReference type="PROSITE" id="PS00022">
    <property type="entry name" value="EGF_1"/>
    <property type="match status" value="1"/>
</dbReference>
<feature type="domain" description="VWFC" evidence="13">
    <location>
        <begin position="2930"/>
        <end position="2990"/>
    </location>
</feature>
<feature type="domain" description="VWFC" evidence="13">
    <location>
        <begin position="2560"/>
        <end position="2618"/>
    </location>
</feature>
<dbReference type="PRINTS" id="PR00759">
    <property type="entry name" value="BASICPTASE"/>
</dbReference>
<dbReference type="InterPro" id="IPR001007">
    <property type="entry name" value="VWF_dom"/>
</dbReference>
<dbReference type="SMART" id="SM00832">
    <property type="entry name" value="C8"/>
    <property type="match status" value="1"/>
</dbReference>
<feature type="domain" description="VWFC" evidence="13">
    <location>
        <begin position="1381"/>
        <end position="1438"/>
    </location>
</feature>
<evidence type="ECO:0000259" key="13">
    <source>
        <dbReference type="PROSITE" id="PS50184"/>
    </source>
</evidence>
<keyword evidence="4" id="KW-0964">Secreted</keyword>
<feature type="domain" description="VWFC" evidence="13">
    <location>
        <begin position="1734"/>
        <end position="1795"/>
    </location>
</feature>
<dbReference type="GO" id="GO:0005576">
    <property type="term" value="C:extracellular region"/>
    <property type="evidence" value="ECO:0007669"/>
    <property type="project" value="UniProtKB-SubCell"/>
</dbReference>
<comment type="caution">
    <text evidence="16">The sequence shown here is derived from an EMBL/GenBank/DDBJ whole genome shotgun (WGS) entry which is preliminary data.</text>
</comment>
<feature type="domain" description="EGF-like" evidence="12">
    <location>
        <begin position="399"/>
        <end position="441"/>
    </location>
</feature>
<protein>
    <recommendedName>
        <fullName evidence="18">Kielin/chordin-like protein</fullName>
    </recommendedName>
</protein>
<feature type="domain" description="VWFC" evidence="13">
    <location>
        <begin position="1675"/>
        <end position="1734"/>
    </location>
</feature>
<feature type="domain" description="VWFC" evidence="13">
    <location>
        <begin position="2151"/>
        <end position="2208"/>
    </location>
</feature>
<feature type="domain" description="VWFC" evidence="13">
    <location>
        <begin position="2733"/>
        <end position="2801"/>
    </location>
</feature>
<feature type="domain" description="VWFC" evidence="13">
    <location>
        <begin position="1557"/>
        <end position="1616"/>
    </location>
</feature>
<keyword evidence="17" id="KW-1185">Reference proteome</keyword>
<feature type="domain" description="VWFC" evidence="13">
    <location>
        <begin position="2675"/>
        <end position="2733"/>
    </location>
</feature>
<dbReference type="Pfam" id="PF23334">
    <property type="entry name" value="VWC2L_2nd"/>
    <property type="match status" value="7"/>
</dbReference>
<dbReference type="SMART" id="SM00215">
    <property type="entry name" value="VWC_out"/>
    <property type="match status" value="18"/>
</dbReference>
<feature type="domain" description="VWFD" evidence="15">
    <location>
        <begin position="2994"/>
        <end position="3170"/>
    </location>
</feature>
<dbReference type="Gene3D" id="2.10.70.10">
    <property type="entry name" value="Complement Module, domain 1"/>
    <property type="match status" value="8"/>
</dbReference>
<dbReference type="InterPro" id="IPR020901">
    <property type="entry name" value="Prtase_inh_Kunz-CS"/>
</dbReference>
<accession>A0AAV7SEZ7</accession>
<dbReference type="SMART" id="SM00181">
    <property type="entry name" value="EGF"/>
    <property type="match status" value="1"/>
</dbReference>
<evidence type="ECO:0000256" key="3">
    <source>
        <dbReference type="ARBA" id="ARBA00009928"/>
    </source>
</evidence>
<feature type="domain" description="VWFC" evidence="13">
    <location>
        <begin position="2501"/>
        <end position="2560"/>
    </location>
</feature>
<dbReference type="InterPro" id="IPR052424">
    <property type="entry name" value="Kielin_Chordin-BMP_Reg"/>
</dbReference>
<dbReference type="CDD" id="cd00109">
    <property type="entry name" value="Kunitz-type"/>
    <property type="match status" value="1"/>
</dbReference>
<feature type="chain" id="PRO_5043709262" description="Kielin/chordin-like protein" evidence="11">
    <location>
        <begin position="23"/>
        <end position="3280"/>
    </location>
</feature>
<dbReference type="Proteomes" id="UP001066276">
    <property type="component" value="Chromosome 4_2"/>
</dbReference>
<dbReference type="GO" id="GO:0016491">
    <property type="term" value="F:oxidoreductase activity"/>
    <property type="evidence" value="ECO:0007669"/>
    <property type="project" value="InterPro"/>
</dbReference>
<feature type="domain" description="VWFC" evidence="13">
    <location>
        <begin position="1616"/>
        <end position="1675"/>
    </location>
</feature>
<feature type="domain" description="VWFC" evidence="13">
    <location>
        <begin position="1268"/>
        <end position="1326"/>
    </location>
</feature>
<proteinExistence type="inferred from homology"/>
<dbReference type="SMART" id="SM00216">
    <property type="entry name" value="VWD"/>
    <property type="match status" value="1"/>
</dbReference>
<dbReference type="PANTHER" id="PTHR46698:SF2">
    <property type="entry name" value="KIELIN_CHORDIN-LIKE PROTEIN"/>
    <property type="match status" value="1"/>
</dbReference>
<evidence type="ECO:0000256" key="1">
    <source>
        <dbReference type="ARBA" id="ARBA00004573"/>
    </source>
</evidence>
<dbReference type="Gene3D" id="2.60.120.200">
    <property type="match status" value="1"/>
</dbReference>
<feature type="domain" description="VWFC" evidence="13">
    <location>
        <begin position="2208"/>
        <end position="2267"/>
    </location>
</feature>
<evidence type="ECO:0008006" key="18">
    <source>
        <dbReference type="Google" id="ProtNLM"/>
    </source>
</evidence>
<dbReference type="GO" id="GO:0030513">
    <property type="term" value="P:positive regulation of BMP signaling pathway"/>
    <property type="evidence" value="ECO:0007669"/>
    <property type="project" value="TreeGrafter"/>
</dbReference>
<dbReference type="SMART" id="SM00210">
    <property type="entry name" value="TSPN"/>
    <property type="match status" value="1"/>
</dbReference>
<feature type="domain" description="VWFC" evidence="13">
    <location>
        <begin position="2862"/>
        <end position="2926"/>
    </location>
</feature>
<gene>
    <name evidence="16" type="ORF">NDU88_002974</name>
</gene>
<evidence type="ECO:0000256" key="8">
    <source>
        <dbReference type="ARBA" id="ARBA00023157"/>
    </source>
</evidence>
<evidence type="ECO:0000259" key="12">
    <source>
        <dbReference type="PROSITE" id="PS50026"/>
    </source>
</evidence>
<dbReference type="Gene3D" id="6.20.200.20">
    <property type="match status" value="20"/>
</dbReference>
<dbReference type="PROSITE" id="PS00280">
    <property type="entry name" value="BPTI_KUNITZ_1"/>
    <property type="match status" value="1"/>
</dbReference>
<dbReference type="InterPro" id="IPR000742">
    <property type="entry name" value="EGF"/>
</dbReference>
<dbReference type="InterPro" id="IPR014853">
    <property type="entry name" value="VWF/SSPO/ZAN-like_Cys-rich_dom"/>
</dbReference>
<evidence type="ECO:0000313" key="16">
    <source>
        <dbReference type="EMBL" id="KAJ1162506.1"/>
    </source>
</evidence>
<dbReference type="InterPro" id="IPR002223">
    <property type="entry name" value="Kunitz_BPTI"/>
</dbReference>
<dbReference type="PROSITE" id="PS50184">
    <property type="entry name" value="VWFC_2"/>
    <property type="match status" value="24"/>
</dbReference>
<feature type="domain" description="VWFC" evidence="13">
    <location>
        <begin position="1855"/>
        <end position="1914"/>
    </location>
</feature>
<evidence type="ECO:0000256" key="11">
    <source>
        <dbReference type="SAM" id="SignalP"/>
    </source>
</evidence>
<dbReference type="SUPFAM" id="SSF57362">
    <property type="entry name" value="BPTI-like"/>
    <property type="match status" value="1"/>
</dbReference>